<feature type="domain" description="PIN" evidence="6">
    <location>
        <begin position="2"/>
        <end position="112"/>
    </location>
</feature>
<dbReference type="OrthoDB" id="329172at2"/>
<dbReference type="EC" id="3.1.-.-" evidence="5"/>
<gene>
    <name evidence="5" type="primary">vapC</name>
    <name evidence="7" type="ORF">MB84_28275</name>
</gene>
<keyword evidence="4 5" id="KW-0378">Hydrolase</keyword>
<keyword evidence="1 5" id="KW-1277">Toxin-antitoxin system</keyword>
<evidence type="ECO:0000256" key="3">
    <source>
        <dbReference type="ARBA" id="ARBA00022723"/>
    </source>
</evidence>
<keyword evidence="5" id="KW-0460">Magnesium</keyword>
<dbReference type="GO" id="GO:0004540">
    <property type="term" value="F:RNA nuclease activity"/>
    <property type="evidence" value="ECO:0007669"/>
    <property type="project" value="InterPro"/>
</dbReference>
<dbReference type="GO" id="GO:0000287">
    <property type="term" value="F:magnesium ion binding"/>
    <property type="evidence" value="ECO:0007669"/>
    <property type="project" value="UniProtKB-UniRule"/>
</dbReference>
<dbReference type="EMBL" id="CP011518">
    <property type="protein sequence ID" value="AKK24717.1"/>
    <property type="molecule type" value="Genomic_DNA"/>
</dbReference>
<proteinExistence type="inferred from homology"/>
<dbReference type="GO" id="GO:0016787">
    <property type="term" value="F:hydrolase activity"/>
    <property type="evidence" value="ECO:0007669"/>
    <property type="project" value="UniProtKB-KW"/>
</dbReference>
<dbReference type="SUPFAM" id="SSF88723">
    <property type="entry name" value="PIN domain-like"/>
    <property type="match status" value="1"/>
</dbReference>
<keyword evidence="7" id="KW-0614">Plasmid</keyword>
<dbReference type="RefSeq" id="WP_052654150.1">
    <property type="nucleotide sequence ID" value="NZ_CP011518.2"/>
</dbReference>
<geneLocation type="plasmid" evidence="7 8">
    <name>pPO70-1</name>
</geneLocation>
<evidence type="ECO:0000313" key="7">
    <source>
        <dbReference type="EMBL" id="AKK24717.1"/>
    </source>
</evidence>
<evidence type="ECO:0000256" key="5">
    <source>
        <dbReference type="HAMAP-Rule" id="MF_00265"/>
    </source>
</evidence>
<feature type="binding site" evidence="5">
    <location>
        <position position="86"/>
    </location>
    <ligand>
        <name>Mg(2+)</name>
        <dbReference type="ChEBI" id="CHEBI:18420"/>
    </ligand>
</feature>
<dbReference type="InterPro" id="IPR002716">
    <property type="entry name" value="PIN_dom"/>
</dbReference>
<keyword evidence="5" id="KW-0800">Toxin</keyword>
<protein>
    <recommendedName>
        <fullName evidence="5">Ribonuclease VapC</fullName>
        <shortName evidence="5">RNase VapC</shortName>
        <ecNumber evidence="5">3.1.-.-</ecNumber>
    </recommendedName>
    <alternativeName>
        <fullName evidence="5">Toxin VapC</fullName>
    </alternativeName>
</protein>
<keyword evidence="3 5" id="KW-0479">Metal-binding</keyword>
<dbReference type="Pfam" id="PF01850">
    <property type="entry name" value="PIN"/>
    <property type="match status" value="1"/>
</dbReference>
<dbReference type="InterPro" id="IPR022907">
    <property type="entry name" value="VapC_family"/>
</dbReference>
<keyword evidence="2 5" id="KW-0540">Nuclease</keyword>
<dbReference type="PATRIC" id="fig|573737.6.peg.5565"/>
<evidence type="ECO:0000256" key="2">
    <source>
        <dbReference type="ARBA" id="ARBA00022722"/>
    </source>
</evidence>
<dbReference type="KEGG" id="pox:MB84_28275"/>
<sequence length="137" mass="14809">MILVDTSVWIDHLRAGDAALVRLLETGRVLVHPYVIGELALGSLKNRELVISTLGDLPRVTVATHEEVQRFVGEQTLFGCGIGYVDVHLLAATRLTPGAALWTRDTRLAATAARLSLAANILHQAVRWPAIRGISGL</sequence>
<feature type="binding site" evidence="5">
    <location>
        <position position="5"/>
    </location>
    <ligand>
        <name>Mg(2+)</name>
        <dbReference type="ChEBI" id="CHEBI:18420"/>
    </ligand>
</feature>
<evidence type="ECO:0000256" key="1">
    <source>
        <dbReference type="ARBA" id="ARBA00022649"/>
    </source>
</evidence>
<comment type="cofactor">
    <cofactor evidence="5">
        <name>Mg(2+)</name>
        <dbReference type="ChEBI" id="CHEBI:18420"/>
    </cofactor>
</comment>
<dbReference type="AlphaFoldDB" id="A0A0G3IBR4"/>
<evidence type="ECO:0000256" key="4">
    <source>
        <dbReference type="ARBA" id="ARBA00022801"/>
    </source>
</evidence>
<keyword evidence="8" id="KW-1185">Reference proteome</keyword>
<dbReference type="GO" id="GO:0090729">
    <property type="term" value="F:toxin activity"/>
    <property type="evidence" value="ECO:0007669"/>
    <property type="project" value="UniProtKB-KW"/>
</dbReference>
<comment type="function">
    <text evidence="5">Toxic component of a toxin-antitoxin (TA) system. An RNase.</text>
</comment>
<organism evidence="7 8">
    <name type="scientific">Pandoraea oxalativorans</name>
    <dbReference type="NCBI Taxonomy" id="573737"/>
    <lineage>
        <taxon>Bacteria</taxon>
        <taxon>Pseudomonadati</taxon>
        <taxon>Pseudomonadota</taxon>
        <taxon>Betaproteobacteria</taxon>
        <taxon>Burkholderiales</taxon>
        <taxon>Burkholderiaceae</taxon>
        <taxon>Pandoraea</taxon>
    </lineage>
</organism>
<comment type="similarity">
    <text evidence="5">Belongs to the PINc/VapC protein family.</text>
</comment>
<accession>A0A0G3IBR4</accession>
<dbReference type="HAMAP" id="MF_00265">
    <property type="entry name" value="VapC_Nob1"/>
    <property type="match status" value="1"/>
</dbReference>
<evidence type="ECO:0000259" key="6">
    <source>
        <dbReference type="Pfam" id="PF01850"/>
    </source>
</evidence>
<reference evidence="7" key="1">
    <citation type="submission" date="2016-06" db="EMBL/GenBank/DDBJ databases">
        <title>Pandoraea oxalativorans DSM 23570 Genome Sequencing.</title>
        <authorList>
            <person name="Ee R."/>
            <person name="Lim Y.-L."/>
            <person name="Yong D."/>
            <person name="Yin W.-F."/>
            <person name="Chan K.-G."/>
        </authorList>
    </citation>
    <scope>NUCLEOTIDE SEQUENCE</scope>
    <source>
        <strain evidence="7">DSM 23570</strain>
        <plasmid evidence="7">pPO70-1</plasmid>
    </source>
</reference>
<evidence type="ECO:0000313" key="8">
    <source>
        <dbReference type="Proteomes" id="UP000035050"/>
    </source>
</evidence>
<dbReference type="InterPro" id="IPR029060">
    <property type="entry name" value="PIN-like_dom_sf"/>
</dbReference>
<dbReference type="Gene3D" id="3.40.50.1010">
    <property type="entry name" value="5'-nuclease"/>
    <property type="match status" value="1"/>
</dbReference>
<dbReference type="Proteomes" id="UP000035050">
    <property type="component" value="Plasmid pPO70-1"/>
</dbReference>
<name>A0A0G3IBR4_9BURK</name>